<reference evidence="2 3" key="1">
    <citation type="journal article" date="2016" name="Sci. Rep.">
        <title>Draft genome sequencing and secretome analysis of fungal phytopathogen Ascochyta rabiei provides insight into the necrotrophic effector repertoire.</title>
        <authorList>
            <person name="Verma S."/>
            <person name="Gazara R.K."/>
            <person name="Nizam S."/>
            <person name="Parween S."/>
            <person name="Chattopadhyay D."/>
            <person name="Verma P.K."/>
        </authorList>
    </citation>
    <scope>NUCLEOTIDE SEQUENCE [LARGE SCALE GENOMIC DNA]</scope>
    <source>
        <strain evidence="2 3">ArDII</strain>
    </source>
</reference>
<feature type="compositionally biased region" description="Low complexity" evidence="1">
    <location>
        <begin position="33"/>
        <end position="54"/>
    </location>
</feature>
<dbReference type="InterPro" id="IPR012340">
    <property type="entry name" value="NA-bd_OB-fold"/>
</dbReference>
<evidence type="ECO:0000313" key="2">
    <source>
        <dbReference type="EMBL" id="KZM26555.1"/>
    </source>
</evidence>
<proteinExistence type="predicted"/>
<dbReference type="PANTHER" id="PTHR21166">
    <property type="entry name" value="CELL DIVISION CONTROL PROTEIN 24 OB DOMAIN-CONTAINING PROTEIN-RELATED"/>
    <property type="match status" value="1"/>
</dbReference>
<evidence type="ECO:0008006" key="4">
    <source>
        <dbReference type="Google" id="ProtNLM"/>
    </source>
</evidence>
<dbReference type="GO" id="GO:0000712">
    <property type="term" value="P:resolution of meiotic recombination intermediates"/>
    <property type="evidence" value="ECO:0007669"/>
    <property type="project" value="TreeGrafter"/>
</dbReference>
<evidence type="ECO:0000313" key="3">
    <source>
        <dbReference type="Proteomes" id="UP000076837"/>
    </source>
</evidence>
<name>A0A163JS70_DIDRA</name>
<dbReference type="InterPro" id="IPR052469">
    <property type="entry name" value="MEIOB"/>
</dbReference>
<organism evidence="2 3">
    <name type="scientific">Didymella rabiei</name>
    <name type="common">Chickpea ascochyta blight fungus</name>
    <name type="synonym">Mycosphaerella rabiei</name>
    <dbReference type="NCBI Taxonomy" id="5454"/>
    <lineage>
        <taxon>Eukaryota</taxon>
        <taxon>Fungi</taxon>
        <taxon>Dikarya</taxon>
        <taxon>Ascomycota</taxon>
        <taxon>Pezizomycotina</taxon>
        <taxon>Dothideomycetes</taxon>
        <taxon>Pleosporomycetidae</taxon>
        <taxon>Pleosporales</taxon>
        <taxon>Pleosporineae</taxon>
        <taxon>Didymellaceae</taxon>
        <taxon>Ascochyta</taxon>
    </lineage>
</organism>
<gene>
    <name evidence="2" type="ORF">ST47_g2252</name>
</gene>
<keyword evidence="3" id="KW-1185">Reference proteome</keyword>
<dbReference type="SUPFAM" id="SSF50249">
    <property type="entry name" value="Nucleic acid-binding proteins"/>
    <property type="match status" value="2"/>
</dbReference>
<dbReference type="Gene3D" id="2.40.50.140">
    <property type="entry name" value="Nucleic acid-binding proteins"/>
    <property type="match status" value="2"/>
</dbReference>
<accession>A0A163JS70</accession>
<evidence type="ECO:0000256" key="1">
    <source>
        <dbReference type="SAM" id="MobiDB-lite"/>
    </source>
</evidence>
<dbReference type="GO" id="GO:0003697">
    <property type="term" value="F:single-stranded DNA binding"/>
    <property type="evidence" value="ECO:0007669"/>
    <property type="project" value="TreeGrafter"/>
</dbReference>
<dbReference type="Proteomes" id="UP000076837">
    <property type="component" value="Unassembled WGS sequence"/>
</dbReference>
<dbReference type="PANTHER" id="PTHR21166:SF2">
    <property type="entry name" value="CELL DIVISION CONTROL PROTEIN 24 OB DOMAIN-CONTAINING PROTEIN-RELATED"/>
    <property type="match status" value="1"/>
</dbReference>
<dbReference type="EMBL" id="JYNV01000103">
    <property type="protein sequence ID" value="KZM26555.1"/>
    <property type="molecule type" value="Genomic_DNA"/>
</dbReference>
<comment type="caution">
    <text evidence="2">The sequence shown here is derived from an EMBL/GenBank/DDBJ whole genome shotgun (WGS) entry which is preliminary data.</text>
</comment>
<feature type="region of interest" description="Disordered" evidence="1">
    <location>
        <begin position="32"/>
        <end position="59"/>
    </location>
</feature>
<sequence>MSKIFQSISRPRGFAMLTTMEAGLTKEGAAFLPSQAPSSSTSTSPTPPTNTTQSLAMPASSSIQSYFTSSPTKNSDGFTADEVQGASATASWTPNLEYEDADLGSLSPGPRNLALMGRVVNFYDVAKPSKRHTSAQGYIKIMLADDTGVLTVRLWYANVEHKLRLGQLMTVWTVHISNSSEHNALAPDSAPLFTSIFPEGERHCHLMVHENSDNGTQFKRPFNCTDFRALPGLMTLKSFTDGGYDVDEPKLLVCVKNIGARKRYINRNGTTSELLTLGIFDDTADASLTLYSGVCDSATSFQPSRTVLLISNPGWRIEKNAKLSLNANSRVDIDPDIGDARRLQTLAQRFTKKEHVNPAFPAIDVSFFEESPVRALYNFADIDEFARTNPQEELIGYVSCIITSLNIVVPYKRNMLLSAECCGIALFANTNNSICKQCEQEVELRINPRILGPVLDETGQISSGKLVLSDRAWGELLGRTASQLVGTDVDVLRYLEQRLLFLRITMGFALKLDDEIGRLAVWCVKN</sequence>
<protein>
    <recommendedName>
        <fullName evidence="4">Nucleic acid binding</fullName>
    </recommendedName>
</protein>
<dbReference type="GO" id="GO:0008310">
    <property type="term" value="F:single-stranded DNA 3'-5' DNA exonuclease activity"/>
    <property type="evidence" value="ECO:0007669"/>
    <property type="project" value="TreeGrafter"/>
</dbReference>
<dbReference type="AlphaFoldDB" id="A0A163JS70"/>